<feature type="compositionally biased region" description="Low complexity" evidence="1">
    <location>
        <begin position="25"/>
        <end position="34"/>
    </location>
</feature>
<feature type="compositionally biased region" description="Acidic residues" evidence="1">
    <location>
        <begin position="118"/>
        <end position="129"/>
    </location>
</feature>
<feature type="compositionally biased region" description="Basic and acidic residues" evidence="1">
    <location>
        <begin position="191"/>
        <end position="203"/>
    </location>
</feature>
<accession>A0A086JV75</accession>
<feature type="region of interest" description="Disordered" evidence="1">
    <location>
        <begin position="191"/>
        <end position="326"/>
    </location>
</feature>
<feature type="region of interest" description="Disordered" evidence="1">
    <location>
        <begin position="541"/>
        <end position="590"/>
    </location>
</feature>
<feature type="compositionally biased region" description="Basic and acidic residues" evidence="1">
    <location>
        <begin position="218"/>
        <end position="234"/>
    </location>
</feature>
<name>A0A086JV75_TOXGO</name>
<proteinExistence type="predicted"/>
<dbReference type="VEuPathDB" id="ToxoDB:TGDOM2_400160"/>
<organism evidence="2 3">
    <name type="scientific">Toxoplasma gondii GAB2-2007-GAL-DOM2</name>
    <dbReference type="NCBI Taxonomy" id="1130820"/>
    <lineage>
        <taxon>Eukaryota</taxon>
        <taxon>Sar</taxon>
        <taxon>Alveolata</taxon>
        <taxon>Apicomplexa</taxon>
        <taxon>Conoidasida</taxon>
        <taxon>Coccidia</taxon>
        <taxon>Eucoccidiorida</taxon>
        <taxon>Eimeriorina</taxon>
        <taxon>Sarcocystidae</taxon>
        <taxon>Toxoplasma</taxon>
    </lineage>
</organism>
<feature type="region of interest" description="Disordered" evidence="1">
    <location>
        <begin position="25"/>
        <end position="45"/>
    </location>
</feature>
<feature type="compositionally biased region" description="Acidic residues" evidence="1">
    <location>
        <begin position="97"/>
        <end position="109"/>
    </location>
</feature>
<dbReference type="EMBL" id="AHZU02001129">
    <property type="protein sequence ID" value="KFG36043.1"/>
    <property type="molecule type" value="Genomic_DNA"/>
</dbReference>
<feature type="compositionally biased region" description="Basic and acidic residues" evidence="1">
    <location>
        <begin position="559"/>
        <end position="590"/>
    </location>
</feature>
<comment type="caution">
    <text evidence="2">The sequence shown here is derived from an EMBL/GenBank/DDBJ whole genome shotgun (WGS) entry which is preliminary data.</text>
</comment>
<evidence type="ECO:0000313" key="3">
    <source>
        <dbReference type="Proteomes" id="UP000028837"/>
    </source>
</evidence>
<feature type="compositionally biased region" description="Basic and acidic residues" evidence="1">
    <location>
        <begin position="35"/>
        <end position="45"/>
    </location>
</feature>
<feature type="non-terminal residue" evidence="2">
    <location>
        <position position="590"/>
    </location>
</feature>
<feature type="compositionally biased region" description="Basic and acidic residues" evidence="1">
    <location>
        <begin position="304"/>
        <end position="326"/>
    </location>
</feature>
<evidence type="ECO:0000256" key="1">
    <source>
        <dbReference type="SAM" id="MobiDB-lite"/>
    </source>
</evidence>
<sequence length="590" mass="65664">MRFRLRLFWFDVPHQLFDLSVPRPAAGGRATAARSQERGLRVSPSEGDRLARDVYAVDPGLCRGERGDRGDVKAVAGEAASALDREREWIVRQTLSENEEVDGGEEDGETNGWRLDEQQGEGEATEEAENKERRWRQTAIRAVLGACEPSLRSALVAFSHPSFNPVTGERRRLQDRCFREALKMAEQRFREVQETPFDGHGRAAGDMPTGRAGDAAEDAERRTERGTSRTELRRAGGAQGRLARRLRGDVSSDEEEREDERRPAAEDTDNMLSTRRDSGLQISAGVEAGQARERNRSVKRKKANERLGSRDPGDSVGWNRREEAERPPQGIVLRWTPDSAESLSSFLASQRKELQREFREGMQDVEKSFDACVRMHHATAASLLSLDPRAFLGDSALLDEIQKIADGLQEQKRHLREWTRAVRAVRSESPFVSSSPSTSSLPLQRFPSSLASSPSESSSVPLPQPVSPSASSSSSFSSSAPSLSVESASAAAQDLSRARLAAARLQRQRLRVQASRVRVETSAPELSARLSLVHVLLQQRRGRDANRGAAHGSFQTLRTEQEAQRTEQEAQRTEEEAQRTEEKAQRTEEE</sequence>
<gene>
    <name evidence="2" type="ORF">TGDOM2_400160</name>
</gene>
<protein>
    <submittedName>
        <fullName evidence="2">Uncharacterized protein</fullName>
    </submittedName>
</protein>
<reference evidence="2 3" key="1">
    <citation type="submission" date="2014-02" db="EMBL/GenBank/DDBJ databases">
        <authorList>
            <person name="Sibley D."/>
            <person name="Venepally P."/>
            <person name="Karamycheva S."/>
            <person name="Hadjithomas M."/>
            <person name="Khan A."/>
            <person name="Brunk B."/>
            <person name="Roos D."/>
            <person name="Caler E."/>
            <person name="Lorenzi H."/>
        </authorList>
    </citation>
    <scope>NUCLEOTIDE SEQUENCE [LARGE SCALE GENOMIC DNA]</scope>
    <source>
        <strain evidence="2 3">GAB2-2007-GAL-DOM2</strain>
    </source>
</reference>
<dbReference type="AlphaFoldDB" id="A0A086JV75"/>
<evidence type="ECO:0000313" key="2">
    <source>
        <dbReference type="EMBL" id="KFG36043.1"/>
    </source>
</evidence>
<feature type="region of interest" description="Disordered" evidence="1">
    <location>
        <begin position="429"/>
        <end position="481"/>
    </location>
</feature>
<dbReference type="Proteomes" id="UP000028837">
    <property type="component" value="Unassembled WGS sequence"/>
</dbReference>
<feature type="region of interest" description="Disordered" evidence="1">
    <location>
        <begin position="95"/>
        <end position="133"/>
    </location>
</feature>